<dbReference type="Pfam" id="PF00132">
    <property type="entry name" value="Hexapep"/>
    <property type="match status" value="1"/>
</dbReference>
<dbReference type="GO" id="GO:0019134">
    <property type="term" value="F:glucosamine-1-phosphate N-acetyltransferase activity"/>
    <property type="evidence" value="ECO:0007669"/>
    <property type="project" value="UniProtKB-UniRule"/>
</dbReference>
<dbReference type="Gene3D" id="2.160.10.10">
    <property type="entry name" value="Hexapeptide repeat proteins"/>
    <property type="match status" value="1"/>
</dbReference>
<dbReference type="PROSITE" id="PS00101">
    <property type="entry name" value="HEXAPEP_TRANSFERASES"/>
    <property type="match status" value="1"/>
</dbReference>
<dbReference type="GO" id="GO:0008360">
    <property type="term" value="P:regulation of cell shape"/>
    <property type="evidence" value="ECO:0007669"/>
    <property type="project" value="UniProtKB-KW"/>
</dbReference>
<dbReference type="NCBIfam" id="TIGR01173">
    <property type="entry name" value="glmU"/>
    <property type="match status" value="1"/>
</dbReference>
<dbReference type="InterPro" id="IPR005882">
    <property type="entry name" value="Bifunctional_GlmU"/>
</dbReference>
<comment type="similarity">
    <text evidence="2 18">In the C-terminal section; belongs to the transferase hexapeptide repeat family.</text>
</comment>
<feature type="region of interest" description="N-acetyltransferase" evidence="18">
    <location>
        <begin position="251"/>
        <end position="452"/>
    </location>
</feature>
<feature type="domain" description="MobA-like NTP transferase" evidence="19">
    <location>
        <begin position="6"/>
        <end position="137"/>
    </location>
</feature>
<evidence type="ECO:0000256" key="8">
    <source>
        <dbReference type="ARBA" id="ARBA00022737"/>
    </source>
</evidence>
<feature type="binding site" evidence="18">
    <location>
        <begin position="386"/>
        <end position="387"/>
    </location>
    <ligand>
        <name>acetyl-CoA</name>
        <dbReference type="ChEBI" id="CHEBI:57288"/>
    </ligand>
</feature>
<dbReference type="InterPro" id="IPR038009">
    <property type="entry name" value="GlmU_C_LbH"/>
</dbReference>
<dbReference type="AlphaFoldDB" id="A0A6L2R4P3"/>
<dbReference type="GO" id="GO:0016020">
    <property type="term" value="C:membrane"/>
    <property type="evidence" value="ECO:0007669"/>
    <property type="project" value="GOC"/>
</dbReference>
<evidence type="ECO:0000259" key="19">
    <source>
        <dbReference type="Pfam" id="PF12804"/>
    </source>
</evidence>
<feature type="binding site" evidence="18">
    <location>
        <position position="152"/>
    </location>
    <ligand>
        <name>UDP-N-acetyl-alpha-D-glucosamine</name>
        <dbReference type="ChEBI" id="CHEBI:57705"/>
    </ligand>
</feature>
<dbReference type="UniPathway" id="UPA00113">
    <property type="reaction ID" value="UER00532"/>
</dbReference>
<feature type="binding site" evidence="18">
    <location>
        <position position="380"/>
    </location>
    <ligand>
        <name>acetyl-CoA</name>
        <dbReference type="ChEBI" id="CHEBI:57288"/>
    </ligand>
</feature>
<feature type="binding site" evidence="18">
    <location>
        <position position="423"/>
    </location>
    <ligand>
        <name>acetyl-CoA</name>
        <dbReference type="ChEBI" id="CHEBI:57288"/>
    </ligand>
</feature>
<dbReference type="PANTHER" id="PTHR43584">
    <property type="entry name" value="NUCLEOTIDYL TRANSFERASE"/>
    <property type="match status" value="1"/>
</dbReference>
<comment type="pathway">
    <text evidence="18">Nucleotide-sugar biosynthesis; UDP-N-acetyl-alpha-D-glucosamine biosynthesis; UDP-N-acetyl-alpha-D-glucosamine from N-acetyl-alpha-D-glucosamine 1-phosphate: step 1/1.</text>
</comment>
<evidence type="ECO:0000256" key="12">
    <source>
        <dbReference type="ARBA" id="ARBA00023268"/>
    </source>
</evidence>
<dbReference type="EC" id="2.3.1.157" evidence="18"/>
<keyword evidence="8 18" id="KW-0677">Repeat</keyword>
<dbReference type="NCBIfam" id="NF010936">
    <property type="entry name" value="PRK14356.1"/>
    <property type="match status" value="1"/>
</dbReference>
<keyword evidence="7 18" id="KW-0479">Metal-binding</keyword>
<dbReference type="GO" id="GO:0003977">
    <property type="term" value="F:UDP-N-acetylglucosamine diphosphorylase activity"/>
    <property type="evidence" value="ECO:0007669"/>
    <property type="project" value="UniProtKB-UniRule"/>
</dbReference>
<comment type="caution">
    <text evidence="18">Lacks conserved residue(s) required for the propagation of feature annotation.</text>
</comment>
<feature type="binding site" evidence="18">
    <location>
        <position position="103"/>
    </location>
    <ligand>
        <name>Mg(2+)</name>
        <dbReference type="ChEBI" id="CHEBI:18420"/>
    </ligand>
</feature>
<evidence type="ECO:0000256" key="6">
    <source>
        <dbReference type="ARBA" id="ARBA00022695"/>
    </source>
</evidence>
<comment type="similarity">
    <text evidence="3 18">In the N-terminal section; belongs to the N-acetylglucosamine-1-phosphate uridyltransferase family.</text>
</comment>
<dbReference type="UniPathway" id="UPA00973"/>
<feature type="region of interest" description="Pyrophosphorylase" evidence="18">
    <location>
        <begin position="1"/>
        <end position="229"/>
    </location>
</feature>
<dbReference type="GO" id="GO:0005737">
    <property type="term" value="C:cytoplasm"/>
    <property type="evidence" value="ECO:0007669"/>
    <property type="project" value="UniProtKB-SubCell"/>
</dbReference>
<keyword evidence="14 18" id="KW-0961">Cell wall biogenesis/degradation</keyword>
<dbReference type="InterPro" id="IPR018357">
    <property type="entry name" value="Hexapep_transf_CS"/>
</dbReference>
<dbReference type="GO" id="GO:0006048">
    <property type="term" value="P:UDP-N-acetylglucosamine biosynthetic process"/>
    <property type="evidence" value="ECO:0007669"/>
    <property type="project" value="UniProtKB-UniPathway"/>
</dbReference>
<evidence type="ECO:0000256" key="7">
    <source>
        <dbReference type="ARBA" id="ARBA00022723"/>
    </source>
</evidence>
<feature type="binding site" evidence="18">
    <location>
        <position position="169"/>
    </location>
    <ligand>
        <name>UDP-N-acetyl-alpha-D-glucosamine</name>
        <dbReference type="ChEBI" id="CHEBI:57705"/>
    </ligand>
</feature>
<dbReference type="HAMAP" id="MF_01631">
    <property type="entry name" value="GlmU"/>
    <property type="match status" value="1"/>
</dbReference>
<protein>
    <recommendedName>
        <fullName evidence="18">Bifunctional protein GlmU</fullName>
    </recommendedName>
    <domain>
        <recommendedName>
            <fullName evidence="18">UDP-N-acetylglucosamine pyrophosphorylase</fullName>
            <ecNumber evidence="18">2.7.7.23</ecNumber>
        </recommendedName>
        <alternativeName>
            <fullName evidence="18">N-acetylglucosamine-1-phosphate uridyltransferase</fullName>
        </alternativeName>
    </domain>
    <domain>
        <recommendedName>
            <fullName evidence="18">Glucosamine-1-phosphate N-acetyltransferase</fullName>
            <ecNumber evidence="18">2.3.1.157</ecNumber>
        </recommendedName>
    </domain>
</protein>
<dbReference type="GO" id="GO:0009252">
    <property type="term" value="P:peptidoglycan biosynthetic process"/>
    <property type="evidence" value="ECO:0007669"/>
    <property type="project" value="UniProtKB-UniRule"/>
</dbReference>
<comment type="pathway">
    <text evidence="18">Bacterial outer membrane biogenesis; LPS lipid A biosynthesis.</text>
</comment>
<feature type="binding site" evidence="18">
    <location>
        <position position="440"/>
    </location>
    <ligand>
        <name>acetyl-CoA</name>
        <dbReference type="ChEBI" id="CHEBI:57288"/>
    </ligand>
</feature>
<feature type="binding site" evidence="18">
    <location>
        <begin position="77"/>
        <end position="78"/>
    </location>
    <ligand>
        <name>UDP-N-acetyl-alpha-D-glucosamine</name>
        <dbReference type="ChEBI" id="CHEBI:57705"/>
    </ligand>
</feature>
<feature type="binding site" evidence="18">
    <location>
        <position position="227"/>
    </location>
    <ligand>
        <name>Mg(2+)</name>
        <dbReference type="ChEBI" id="CHEBI:18420"/>
    </ligand>
</feature>
<dbReference type="GO" id="GO:0000287">
    <property type="term" value="F:magnesium ion binding"/>
    <property type="evidence" value="ECO:0007669"/>
    <property type="project" value="UniProtKB-UniRule"/>
</dbReference>
<feature type="binding site" evidence="18">
    <location>
        <position position="333"/>
    </location>
    <ligand>
        <name>UDP-N-acetyl-alpha-D-glucosamine</name>
        <dbReference type="ChEBI" id="CHEBI:57705"/>
    </ligand>
</feature>
<comment type="pathway">
    <text evidence="18">Nucleotide-sugar biosynthesis; UDP-N-acetyl-alpha-D-glucosamine biosynthesis; N-acetyl-alpha-D-glucosamine 1-phosphate from alpha-D-glucosamine 6-phosphate (route II): step 2/2.</text>
</comment>
<feature type="binding site" evidence="18">
    <location>
        <position position="366"/>
    </location>
    <ligand>
        <name>UDP-N-acetyl-alpha-D-glucosamine</name>
        <dbReference type="ChEBI" id="CHEBI:57705"/>
    </ligand>
</feature>
<feature type="binding site" evidence="18">
    <location>
        <position position="138"/>
    </location>
    <ligand>
        <name>UDP-N-acetyl-alpha-D-glucosamine</name>
        <dbReference type="ChEBI" id="CHEBI:57705"/>
    </ligand>
</feature>
<dbReference type="InterPro" id="IPR025877">
    <property type="entry name" value="MobA-like_NTP_Trfase"/>
</dbReference>
<keyword evidence="11 18" id="KW-0573">Peptidoglycan synthesis</keyword>
<dbReference type="CDD" id="cd03353">
    <property type="entry name" value="LbH_GlmU_C"/>
    <property type="match status" value="1"/>
</dbReference>
<evidence type="ECO:0000256" key="9">
    <source>
        <dbReference type="ARBA" id="ARBA00022842"/>
    </source>
</evidence>
<feature type="binding site" evidence="18">
    <location>
        <position position="405"/>
    </location>
    <ligand>
        <name>acetyl-CoA</name>
        <dbReference type="ChEBI" id="CHEBI:57288"/>
    </ligand>
</feature>
<comment type="subcellular location">
    <subcellularLocation>
        <location evidence="1 18">Cytoplasm</location>
    </subcellularLocation>
</comment>
<dbReference type="SUPFAM" id="SSF53448">
    <property type="entry name" value="Nucleotide-diphospho-sugar transferases"/>
    <property type="match status" value="1"/>
</dbReference>
<dbReference type="SUPFAM" id="SSF51161">
    <property type="entry name" value="Trimeric LpxA-like enzymes"/>
    <property type="match status" value="1"/>
</dbReference>
<dbReference type="Proteomes" id="UP000505077">
    <property type="component" value="Unassembled WGS sequence"/>
</dbReference>
<comment type="function">
    <text evidence="17 18">Catalyzes the last two sequential reactions in the de novo biosynthetic pathway for UDP-N-acetylglucosamine (UDP-GlcNAc). The C-terminal domain catalyzes the transfer of acetyl group from acetyl coenzyme A to glucosamine-1-phosphate (GlcN-1-P) to produce N-acetylglucosamine-1-phosphate (GlcNAc-1-P), which is converted into UDP-GlcNAc by the transfer of uridine 5-monophosphate (from uridine 5-triphosphate), a reaction catalyzed by the N-terminal domain.</text>
</comment>
<dbReference type="Pfam" id="PF12804">
    <property type="entry name" value="NTP_transf_3"/>
    <property type="match status" value="1"/>
</dbReference>
<keyword evidence="5 18" id="KW-0808">Transferase</keyword>
<dbReference type="CDD" id="cd02540">
    <property type="entry name" value="GT2_GlmU_N_bac"/>
    <property type="match status" value="1"/>
</dbReference>
<feature type="binding site" evidence="18">
    <location>
        <position position="377"/>
    </location>
    <ligand>
        <name>UDP-N-acetyl-alpha-D-glucosamine</name>
        <dbReference type="ChEBI" id="CHEBI:57705"/>
    </ligand>
</feature>
<evidence type="ECO:0000313" key="20">
    <source>
        <dbReference type="EMBL" id="GFH62424.1"/>
    </source>
</evidence>
<dbReference type="EC" id="2.7.7.23" evidence="18"/>
<dbReference type="EMBL" id="BLLL01000001">
    <property type="protein sequence ID" value="GFH62424.1"/>
    <property type="molecule type" value="Genomic_DNA"/>
</dbReference>
<evidence type="ECO:0000256" key="2">
    <source>
        <dbReference type="ARBA" id="ARBA00007707"/>
    </source>
</evidence>
<dbReference type="PANTHER" id="PTHR43584:SF3">
    <property type="entry name" value="BIFUNCTIONAL PROTEIN GLMU"/>
    <property type="match status" value="1"/>
</dbReference>
<dbReference type="InterPro" id="IPR001451">
    <property type="entry name" value="Hexapep"/>
</dbReference>
<feature type="region of interest" description="Linker" evidence="18">
    <location>
        <begin position="230"/>
        <end position="250"/>
    </location>
</feature>
<evidence type="ECO:0000256" key="10">
    <source>
        <dbReference type="ARBA" id="ARBA00022960"/>
    </source>
</evidence>
<keyword evidence="10 18" id="KW-0133">Cell shape</keyword>
<proteinExistence type="inferred from homology"/>
<comment type="catalytic activity">
    <reaction evidence="15 18">
        <text>alpha-D-glucosamine 1-phosphate + acetyl-CoA = N-acetyl-alpha-D-glucosamine 1-phosphate + CoA + H(+)</text>
        <dbReference type="Rhea" id="RHEA:13725"/>
        <dbReference type="ChEBI" id="CHEBI:15378"/>
        <dbReference type="ChEBI" id="CHEBI:57287"/>
        <dbReference type="ChEBI" id="CHEBI:57288"/>
        <dbReference type="ChEBI" id="CHEBI:57776"/>
        <dbReference type="ChEBI" id="CHEBI:58516"/>
        <dbReference type="EC" id="2.3.1.157"/>
    </reaction>
</comment>
<evidence type="ECO:0000256" key="17">
    <source>
        <dbReference type="ARBA" id="ARBA00049628"/>
    </source>
</evidence>
<evidence type="ECO:0000256" key="5">
    <source>
        <dbReference type="ARBA" id="ARBA00022679"/>
    </source>
</evidence>
<keyword evidence="12 18" id="KW-0511">Multifunctional enzyme</keyword>
<dbReference type="GO" id="GO:0071555">
    <property type="term" value="P:cell wall organization"/>
    <property type="evidence" value="ECO:0007669"/>
    <property type="project" value="UniProtKB-KW"/>
</dbReference>
<evidence type="ECO:0000256" key="11">
    <source>
        <dbReference type="ARBA" id="ARBA00022984"/>
    </source>
</evidence>
<sequence>MPKIAAVILAAGKGTRMHSDRPKVLQRVLAQPMLAYVHAALRPVFGDTIWTVVGHQARMVKAALPDARFAFQAEQLGTGHAVVQALPEIIACGCERVFVVNGDVPLLTGDTVRDFLRRAEGADLAFATLELENPAAYGRVVRAGGQIRAVVEKRDYDADRYGQEPHEVNAGMYVFDLQVAQRLLPHLTSENSSGEYYITDMVALALAEGCSVRGIACGHDADLLGVNTPRELARVEELLRSRVVARLLECGVIVHAPDLVRVSPGACVEPGAELSGPCEISGDTLIERGARIAAHCIVRDSVIGVEAEIRSFSHIEGARVGTAAIVGPFARLRPGAVLEDTAHAGNFVEVKNARLGKGAKANHLTYLGDAEVGAGANIGAGTITCNYDGTRKHKTTIGERAFIGSNTSLVAPVSIGENALIGAGSVITKDVLDGELAVARGKQKNMARILPH</sequence>
<feature type="binding site" evidence="18">
    <location>
        <position position="23"/>
    </location>
    <ligand>
        <name>UDP-N-acetyl-alpha-D-glucosamine</name>
        <dbReference type="ChEBI" id="CHEBI:57705"/>
    </ligand>
</feature>
<evidence type="ECO:0000256" key="3">
    <source>
        <dbReference type="ARBA" id="ARBA00007947"/>
    </source>
</evidence>
<name>A0A6L2R4P3_9BACT</name>
<comment type="cofactor">
    <cofactor evidence="18">
        <name>Mg(2+)</name>
        <dbReference type="ChEBI" id="CHEBI:18420"/>
    </cofactor>
    <text evidence="18">Binds 1 Mg(2+) ion per subunit.</text>
</comment>
<keyword evidence="9 18" id="KW-0460">Magnesium</keyword>
<evidence type="ECO:0000256" key="1">
    <source>
        <dbReference type="ARBA" id="ARBA00004496"/>
    </source>
</evidence>
<comment type="subunit">
    <text evidence="18">Homotrimer.</text>
</comment>
<evidence type="ECO:0000256" key="4">
    <source>
        <dbReference type="ARBA" id="ARBA00022490"/>
    </source>
</evidence>
<keyword evidence="6 18" id="KW-0548">Nucleotidyltransferase</keyword>
<evidence type="ECO:0000256" key="13">
    <source>
        <dbReference type="ARBA" id="ARBA00023315"/>
    </source>
</evidence>
<reference evidence="20 21" key="1">
    <citation type="journal article" date="2020" name="ISME J.">
        <title>Parallel Reductive Genome Evolution in Desulfovibrio Ectosymbionts Independently Acquired by Trichonympha Protists in the Termite Gut.</title>
        <authorList>
            <person name="Takeuchi M."/>
            <person name="Kuwahara H."/>
            <person name="Murakami T."/>
            <person name="Takahashi K."/>
            <person name="Kajitani R."/>
            <person name="Toyoda A."/>
            <person name="Itoh T."/>
            <person name="Ohkuma M."/>
            <person name="Hongoh Y."/>
        </authorList>
    </citation>
    <scope>NUCLEOTIDE SEQUENCE [LARGE SCALE GENOMIC DNA]</scope>
    <source>
        <strain evidence="20">ZnDsv-02</strain>
    </source>
</reference>
<gene>
    <name evidence="18 20" type="primary">glmU</name>
    <name evidence="20" type="ORF">ZNDK_0195</name>
</gene>
<feature type="binding site" evidence="18">
    <location>
        <begin position="9"/>
        <end position="12"/>
    </location>
    <ligand>
        <name>UDP-N-acetyl-alpha-D-glucosamine</name>
        <dbReference type="ChEBI" id="CHEBI:57705"/>
    </ligand>
</feature>
<dbReference type="InterPro" id="IPR011004">
    <property type="entry name" value="Trimer_LpxA-like_sf"/>
</dbReference>
<evidence type="ECO:0000256" key="16">
    <source>
        <dbReference type="ARBA" id="ARBA00048493"/>
    </source>
</evidence>
<feature type="binding site" evidence="18">
    <location>
        <position position="227"/>
    </location>
    <ligand>
        <name>UDP-N-acetyl-alpha-D-glucosamine</name>
        <dbReference type="ChEBI" id="CHEBI:57705"/>
    </ligand>
</feature>
<evidence type="ECO:0000256" key="14">
    <source>
        <dbReference type="ARBA" id="ARBA00023316"/>
    </source>
</evidence>
<comment type="caution">
    <text evidence="20">The sequence shown here is derived from an EMBL/GenBank/DDBJ whole genome shotgun (WGS) entry which is preliminary data.</text>
</comment>
<evidence type="ECO:0000256" key="18">
    <source>
        <dbReference type="HAMAP-Rule" id="MF_01631"/>
    </source>
</evidence>
<evidence type="ECO:0000256" key="15">
    <source>
        <dbReference type="ARBA" id="ARBA00048247"/>
    </source>
</evidence>
<dbReference type="Gene3D" id="3.90.550.10">
    <property type="entry name" value="Spore Coat Polysaccharide Biosynthesis Protein SpsA, Chain A"/>
    <property type="match status" value="1"/>
</dbReference>
<dbReference type="GO" id="GO:0009245">
    <property type="term" value="P:lipid A biosynthetic process"/>
    <property type="evidence" value="ECO:0007669"/>
    <property type="project" value="UniProtKB-UniRule"/>
</dbReference>
<comment type="catalytic activity">
    <reaction evidence="16 18">
        <text>N-acetyl-alpha-D-glucosamine 1-phosphate + UTP + H(+) = UDP-N-acetyl-alpha-D-glucosamine + diphosphate</text>
        <dbReference type="Rhea" id="RHEA:13509"/>
        <dbReference type="ChEBI" id="CHEBI:15378"/>
        <dbReference type="ChEBI" id="CHEBI:33019"/>
        <dbReference type="ChEBI" id="CHEBI:46398"/>
        <dbReference type="ChEBI" id="CHEBI:57705"/>
        <dbReference type="ChEBI" id="CHEBI:57776"/>
        <dbReference type="EC" id="2.7.7.23"/>
    </reaction>
</comment>
<accession>A0A6L2R4P3</accession>
<dbReference type="InterPro" id="IPR050065">
    <property type="entry name" value="GlmU-like"/>
</dbReference>
<evidence type="ECO:0000313" key="21">
    <source>
        <dbReference type="Proteomes" id="UP000505077"/>
    </source>
</evidence>
<feature type="binding site" evidence="18">
    <location>
        <position position="351"/>
    </location>
    <ligand>
        <name>UDP-N-acetyl-alpha-D-glucosamine</name>
        <dbReference type="ChEBI" id="CHEBI:57705"/>
    </ligand>
</feature>
<keyword evidence="13 18" id="KW-0012">Acyltransferase</keyword>
<keyword evidence="4 18" id="KW-0963">Cytoplasm</keyword>
<dbReference type="GO" id="GO:0000902">
    <property type="term" value="P:cell morphogenesis"/>
    <property type="evidence" value="ECO:0007669"/>
    <property type="project" value="UniProtKB-UniRule"/>
</dbReference>
<organism evidence="20 21">
    <name type="scientific">Candidatus Desulfovibrio kirbyi</name>
    <dbReference type="NCBI Taxonomy" id="2696086"/>
    <lineage>
        <taxon>Bacteria</taxon>
        <taxon>Pseudomonadati</taxon>
        <taxon>Thermodesulfobacteriota</taxon>
        <taxon>Desulfovibrionia</taxon>
        <taxon>Desulfovibrionales</taxon>
        <taxon>Desulfovibrionaceae</taxon>
        <taxon>Desulfovibrio</taxon>
    </lineage>
</organism>
<dbReference type="InterPro" id="IPR029044">
    <property type="entry name" value="Nucleotide-diphossugar_trans"/>
</dbReference>
<feature type="active site" description="Proton acceptor" evidence="18">
    <location>
        <position position="363"/>
    </location>
</feature>
<feature type="binding site" evidence="18">
    <location>
        <position position="72"/>
    </location>
    <ligand>
        <name>UDP-N-acetyl-alpha-D-glucosamine</name>
        <dbReference type="ChEBI" id="CHEBI:57705"/>
    </ligand>
</feature>